<dbReference type="RefSeq" id="XP_021854535.2">
    <property type="nucleotide sequence ID" value="XM_021998843.2"/>
</dbReference>
<dbReference type="Gene3D" id="3.30.420.10">
    <property type="entry name" value="Ribonuclease H-like superfamily/Ribonuclease H"/>
    <property type="match status" value="1"/>
</dbReference>
<evidence type="ECO:0000313" key="3">
    <source>
        <dbReference type="Proteomes" id="UP000813463"/>
    </source>
</evidence>
<evidence type="ECO:0000313" key="4">
    <source>
        <dbReference type="RefSeq" id="XP_021854535.2"/>
    </source>
</evidence>
<dbReference type="Proteomes" id="UP000813463">
    <property type="component" value="Chromosome 2"/>
</dbReference>
<protein>
    <recommendedName>
        <fullName evidence="2">DUF7769 domain-containing protein</fullName>
    </recommendedName>
</protein>
<feature type="domain" description="DUF7769" evidence="2">
    <location>
        <begin position="140"/>
        <end position="190"/>
    </location>
</feature>
<dbReference type="GO" id="GO:0003676">
    <property type="term" value="F:nucleic acid binding"/>
    <property type="evidence" value="ECO:0007669"/>
    <property type="project" value="InterPro"/>
</dbReference>
<dbReference type="GeneID" id="110793906"/>
<dbReference type="KEGG" id="soe:110793906"/>
<dbReference type="Pfam" id="PF24964">
    <property type="entry name" value="DUF7769"/>
    <property type="match status" value="1"/>
</dbReference>
<keyword evidence="3" id="KW-1185">Reference proteome</keyword>
<dbReference type="PANTHER" id="PTHR47169">
    <property type="entry name" value="OS01G0541250 PROTEIN"/>
    <property type="match status" value="1"/>
</dbReference>
<dbReference type="InterPro" id="IPR036397">
    <property type="entry name" value="RNaseH_sf"/>
</dbReference>
<evidence type="ECO:0000259" key="2">
    <source>
        <dbReference type="Pfam" id="PF24964"/>
    </source>
</evidence>
<evidence type="ECO:0000256" key="1">
    <source>
        <dbReference type="SAM" id="MobiDB-lite"/>
    </source>
</evidence>
<dbReference type="InterPro" id="IPR056671">
    <property type="entry name" value="DUF7769"/>
</dbReference>
<dbReference type="AlphaFoldDB" id="A0A9R0K1W4"/>
<accession>A0A9R0K1W4</accession>
<gene>
    <name evidence="4" type="primary">LOC110793906</name>
</gene>
<reference evidence="4" key="2">
    <citation type="submission" date="2025-08" db="UniProtKB">
        <authorList>
            <consortium name="RefSeq"/>
        </authorList>
    </citation>
    <scope>IDENTIFICATION</scope>
    <source>
        <tissue evidence="4">Leaf</tissue>
    </source>
</reference>
<sequence>MAASFDEGGELALTLWSGNSSREASTSMDALQSSSLTSPSKTQDTFQEFGSMETSGTEVLLPQNICEEDLRPYQAEQRYESKTDSFFQHSDDEWSSAKSDFEVDFEWRSEYPEDDHVIEWCSDDDTYEEPPTNQHKIHVLNNIERARVKDLILAKSNNLKLPKGLINKIAEQFNVSRYTISRIKKHVVKQFKNGQHVNVDNRKKGRVGRKRITVDPQVIMSVPLKKRTTLRSMEKAVNMKKSTLHRLVKRGEVISHSSPIKPDLTPTHMMARMKWCLGHIIPATIRTIPRFSEMYNIIHVDEKWFCMSKTSQKFYLAPNETKPYRAVRSRRFIKKVMFIGSVARPQFNEIGEVLFDGKIGIFPFTEQIPAKRRSKNRARGTLETKVVQSITKEVIRQKLIDKVLPAIRQKWPRHVSTTVWIQQDNAKPHITGDDIQFMQAATQDGLDIRLINQPPQRPDLNVLDLGFFRAIQALKEQVMPRNIDQLVEAFEDAFNGYDPRFLNRIFLSLQYVMCEILKVKGNNNYINPHNKKHILEREGLLPVSVELSNQLVQESMEWVQNQVNATSISSSQHHDNGRP</sequence>
<organism evidence="3 4">
    <name type="scientific">Spinacia oleracea</name>
    <name type="common">Spinach</name>
    <dbReference type="NCBI Taxonomy" id="3562"/>
    <lineage>
        <taxon>Eukaryota</taxon>
        <taxon>Viridiplantae</taxon>
        <taxon>Streptophyta</taxon>
        <taxon>Embryophyta</taxon>
        <taxon>Tracheophyta</taxon>
        <taxon>Spermatophyta</taxon>
        <taxon>Magnoliopsida</taxon>
        <taxon>eudicotyledons</taxon>
        <taxon>Gunneridae</taxon>
        <taxon>Pentapetalae</taxon>
        <taxon>Caryophyllales</taxon>
        <taxon>Chenopodiaceae</taxon>
        <taxon>Chenopodioideae</taxon>
        <taxon>Anserineae</taxon>
        <taxon>Spinacia</taxon>
    </lineage>
</organism>
<feature type="region of interest" description="Disordered" evidence="1">
    <location>
        <begin position="24"/>
        <end position="54"/>
    </location>
</feature>
<name>A0A9R0K1W4_SPIOL</name>
<proteinExistence type="predicted"/>
<dbReference type="PANTHER" id="PTHR47169:SF2">
    <property type="entry name" value="OS01G0541250 PROTEIN"/>
    <property type="match status" value="1"/>
</dbReference>
<reference evidence="3" key="1">
    <citation type="journal article" date="2021" name="Nat. Commun.">
        <title>Genomic analyses provide insights into spinach domestication and the genetic basis of agronomic traits.</title>
        <authorList>
            <person name="Cai X."/>
            <person name="Sun X."/>
            <person name="Xu C."/>
            <person name="Sun H."/>
            <person name="Wang X."/>
            <person name="Ge C."/>
            <person name="Zhang Z."/>
            <person name="Wang Q."/>
            <person name="Fei Z."/>
            <person name="Jiao C."/>
            <person name="Wang Q."/>
        </authorList>
    </citation>
    <scope>NUCLEOTIDE SEQUENCE [LARGE SCALE GENOMIC DNA]</scope>
    <source>
        <strain evidence="3">cv. Varoflay</strain>
    </source>
</reference>